<reference evidence="2 3" key="1">
    <citation type="submission" date="2019-06" db="EMBL/GenBank/DDBJ databases">
        <title>Whole genome sequence for Rhodospirillaceae sp. R148.</title>
        <authorList>
            <person name="Wang G."/>
        </authorList>
    </citation>
    <scope>NUCLEOTIDE SEQUENCE [LARGE SCALE GENOMIC DNA]</scope>
    <source>
        <strain evidence="2 3">R148</strain>
    </source>
</reference>
<evidence type="ECO:0000313" key="2">
    <source>
        <dbReference type="EMBL" id="TQV83270.1"/>
    </source>
</evidence>
<organism evidence="2 3">
    <name type="scientific">Denitrobaculum tricleocarpae</name>
    <dbReference type="NCBI Taxonomy" id="2591009"/>
    <lineage>
        <taxon>Bacteria</taxon>
        <taxon>Pseudomonadati</taxon>
        <taxon>Pseudomonadota</taxon>
        <taxon>Alphaproteobacteria</taxon>
        <taxon>Rhodospirillales</taxon>
        <taxon>Rhodospirillaceae</taxon>
        <taxon>Denitrobaculum</taxon>
    </lineage>
</organism>
<keyword evidence="1" id="KW-1133">Transmembrane helix</keyword>
<dbReference type="OrthoDB" id="8443450at2"/>
<dbReference type="RefSeq" id="WP_142894394.1">
    <property type="nucleotide sequence ID" value="NZ_ML660052.1"/>
</dbReference>
<protein>
    <recommendedName>
        <fullName evidence="4">Yip1 domain-containing protein</fullName>
    </recommendedName>
</protein>
<evidence type="ECO:0000313" key="3">
    <source>
        <dbReference type="Proteomes" id="UP000315252"/>
    </source>
</evidence>
<comment type="caution">
    <text evidence="2">The sequence shown here is derived from an EMBL/GenBank/DDBJ whole genome shotgun (WGS) entry which is preliminary data.</text>
</comment>
<sequence>MKPSSTEVGTALYGAWRLMRFDSNAVSYFDKSVDGFWKSFYAAVFWVPVMTIVSFIFAPQLPVNLLSILSMLMSNIAYLFVFPLIFMGVCNVIGWEKNFIGCIVALNWTRVFYACLLLPVGLIFSTIIANAGDPSSVGLATPGEAANQPSGLLLLVFLGLALYALAYEIFIYSRSLEISLPAGFGAVVIEMMIALVWTLAQSIIMAVTGGMSGTGG</sequence>
<feature type="transmembrane region" description="Helical" evidence="1">
    <location>
        <begin position="184"/>
        <end position="207"/>
    </location>
</feature>
<evidence type="ECO:0000256" key="1">
    <source>
        <dbReference type="SAM" id="Phobius"/>
    </source>
</evidence>
<keyword evidence="1" id="KW-0812">Transmembrane</keyword>
<feature type="transmembrane region" description="Helical" evidence="1">
    <location>
        <begin position="65"/>
        <end position="90"/>
    </location>
</feature>
<dbReference type="EMBL" id="VHSH01000001">
    <property type="protein sequence ID" value="TQV83270.1"/>
    <property type="molecule type" value="Genomic_DNA"/>
</dbReference>
<name>A0A545U1C1_9PROT</name>
<feature type="transmembrane region" description="Helical" evidence="1">
    <location>
        <begin position="40"/>
        <end position="59"/>
    </location>
</feature>
<gene>
    <name evidence="2" type="ORF">FKG95_01325</name>
</gene>
<evidence type="ECO:0008006" key="4">
    <source>
        <dbReference type="Google" id="ProtNLM"/>
    </source>
</evidence>
<dbReference type="AlphaFoldDB" id="A0A545U1C1"/>
<keyword evidence="1" id="KW-0472">Membrane</keyword>
<feature type="transmembrane region" description="Helical" evidence="1">
    <location>
        <begin position="152"/>
        <end position="172"/>
    </location>
</feature>
<accession>A0A545U1C1</accession>
<feature type="transmembrane region" description="Helical" evidence="1">
    <location>
        <begin position="111"/>
        <end position="132"/>
    </location>
</feature>
<proteinExistence type="predicted"/>
<dbReference type="Proteomes" id="UP000315252">
    <property type="component" value="Unassembled WGS sequence"/>
</dbReference>
<keyword evidence="3" id="KW-1185">Reference proteome</keyword>